<keyword evidence="7" id="KW-1185">Reference proteome</keyword>
<reference evidence="6 7" key="1">
    <citation type="submission" date="2020-04" db="EMBL/GenBank/DDBJ databases">
        <title>Rhodospirillaceae bacterium KN72 isolated from deep sea.</title>
        <authorList>
            <person name="Zhang D.-C."/>
        </authorList>
    </citation>
    <scope>NUCLEOTIDE SEQUENCE [LARGE SCALE GENOMIC DNA]</scope>
    <source>
        <strain evidence="6 7">KN72</strain>
    </source>
</reference>
<accession>A0A7Y0DXY0</accession>
<evidence type="ECO:0000256" key="4">
    <source>
        <dbReference type="ARBA" id="ARBA00023136"/>
    </source>
</evidence>
<dbReference type="PANTHER" id="PTHR38776:SF1">
    <property type="entry name" value="MLTA-INTERACTING PROTEIN-RELATED"/>
    <property type="match status" value="1"/>
</dbReference>
<gene>
    <name evidence="6" type="ORF">HH303_04110</name>
</gene>
<evidence type="ECO:0000256" key="1">
    <source>
        <dbReference type="ARBA" id="ARBA00004442"/>
    </source>
</evidence>
<keyword evidence="4" id="KW-0472">Membrane</keyword>
<evidence type="ECO:0000313" key="7">
    <source>
        <dbReference type="Proteomes" id="UP000539372"/>
    </source>
</evidence>
<proteinExistence type="inferred from homology"/>
<evidence type="ECO:0000313" key="6">
    <source>
        <dbReference type="EMBL" id="NMM43649.1"/>
    </source>
</evidence>
<dbReference type="Pfam" id="PF06629">
    <property type="entry name" value="MipA"/>
    <property type="match status" value="1"/>
</dbReference>
<dbReference type="RefSeq" id="WP_169623912.1">
    <property type="nucleotide sequence ID" value="NZ_JABBNT010000001.1"/>
</dbReference>
<dbReference type="AlphaFoldDB" id="A0A7Y0DXY0"/>
<evidence type="ECO:0000256" key="3">
    <source>
        <dbReference type="ARBA" id="ARBA00022729"/>
    </source>
</evidence>
<name>A0A7Y0DXY0_9PROT</name>
<dbReference type="Proteomes" id="UP000539372">
    <property type="component" value="Unassembled WGS sequence"/>
</dbReference>
<dbReference type="InterPro" id="IPR010583">
    <property type="entry name" value="MipA"/>
</dbReference>
<keyword evidence="3" id="KW-0732">Signal</keyword>
<comment type="subcellular location">
    <subcellularLocation>
        <location evidence="1">Cell outer membrane</location>
    </subcellularLocation>
</comment>
<organism evidence="6 7">
    <name type="scientific">Pacificispira spongiicola</name>
    <dbReference type="NCBI Taxonomy" id="2729598"/>
    <lineage>
        <taxon>Bacteria</taxon>
        <taxon>Pseudomonadati</taxon>
        <taxon>Pseudomonadota</taxon>
        <taxon>Alphaproteobacteria</taxon>
        <taxon>Rhodospirillales</taxon>
        <taxon>Rhodospirillaceae</taxon>
        <taxon>Pacificispira</taxon>
    </lineage>
</organism>
<evidence type="ECO:0000256" key="2">
    <source>
        <dbReference type="ARBA" id="ARBA00005722"/>
    </source>
</evidence>
<comment type="caution">
    <text evidence="6">The sequence shown here is derived from an EMBL/GenBank/DDBJ whole genome shotgun (WGS) entry which is preliminary data.</text>
</comment>
<keyword evidence="5" id="KW-0998">Cell outer membrane</keyword>
<dbReference type="EMBL" id="JABBNT010000001">
    <property type="protein sequence ID" value="NMM43649.1"/>
    <property type="molecule type" value="Genomic_DNA"/>
</dbReference>
<comment type="similarity">
    <text evidence="2">Belongs to the MipA/OmpV family.</text>
</comment>
<dbReference type="PANTHER" id="PTHR38776">
    <property type="entry name" value="MLTA-INTERACTING PROTEIN-RELATED"/>
    <property type="match status" value="1"/>
</dbReference>
<dbReference type="GO" id="GO:0009279">
    <property type="term" value="C:cell outer membrane"/>
    <property type="evidence" value="ECO:0007669"/>
    <property type="project" value="UniProtKB-SubCell"/>
</dbReference>
<protein>
    <submittedName>
        <fullName evidence="6">MipA/OmpV family protein</fullName>
    </submittedName>
</protein>
<sequence>MAIGVLPGSASAEDEWEFQIGGGVGYESKYEGSDEMDVMFLPILGVTWNDTVYLTTEDGLGAVVYDDNDFTVNVSLNYEWGRDESDSSDLKGLGDVDGAATANLSLEYELGPVTPFVELTRHLGGTDSLEASFGVETMIPVGGMMGQGSASSAPESDDGDANGPAILLGLSSTWSDDNYMENYFGINATQSARSGLSQYTAKSGLKSVGADVGFLYPVTENWEVLTMVEYSRLIGDAADSPISKDDSVLFGGMAVSYKF</sequence>
<evidence type="ECO:0000256" key="5">
    <source>
        <dbReference type="ARBA" id="ARBA00023237"/>
    </source>
</evidence>